<comment type="caution">
    <text evidence="8">The sequence shown here is derived from an EMBL/GenBank/DDBJ whole genome shotgun (WGS) entry which is preliminary data.</text>
</comment>
<feature type="active site" description="Charge relay system" evidence="5">
    <location>
        <position position="113"/>
    </location>
</feature>
<dbReference type="PROSITE" id="PS51892">
    <property type="entry name" value="SUBTILASE"/>
    <property type="match status" value="1"/>
</dbReference>
<evidence type="ECO:0000256" key="5">
    <source>
        <dbReference type="PROSITE-ProRule" id="PRU01240"/>
    </source>
</evidence>
<proteinExistence type="inferred from homology"/>
<dbReference type="PRINTS" id="PR00723">
    <property type="entry name" value="SUBTILISIN"/>
</dbReference>
<feature type="chain" id="PRO_5045770666" evidence="6">
    <location>
        <begin position="36"/>
        <end position="510"/>
    </location>
</feature>
<dbReference type="RefSeq" id="WP_387984971.1">
    <property type="nucleotide sequence ID" value="NZ_JBHSGR010000001.1"/>
</dbReference>
<dbReference type="Pfam" id="PF00082">
    <property type="entry name" value="Peptidase_S8"/>
    <property type="match status" value="1"/>
</dbReference>
<keyword evidence="3 5" id="KW-0378">Hydrolase</keyword>
<protein>
    <submittedName>
        <fullName evidence="8">S8 family serine peptidase</fullName>
    </submittedName>
</protein>
<feature type="active site" description="Charge relay system" evidence="5">
    <location>
        <position position="76"/>
    </location>
</feature>
<feature type="active site" description="Charge relay system" evidence="5">
    <location>
        <position position="311"/>
    </location>
</feature>
<dbReference type="InterPro" id="IPR015500">
    <property type="entry name" value="Peptidase_S8_subtilisin-rel"/>
</dbReference>
<organism evidence="8 9">
    <name type="scientific">Geodermatophilus arenarius</name>
    <dbReference type="NCBI Taxonomy" id="1137990"/>
    <lineage>
        <taxon>Bacteria</taxon>
        <taxon>Bacillati</taxon>
        <taxon>Actinomycetota</taxon>
        <taxon>Actinomycetes</taxon>
        <taxon>Geodermatophilales</taxon>
        <taxon>Geodermatophilaceae</taxon>
        <taxon>Geodermatophilus</taxon>
    </lineage>
</organism>
<evidence type="ECO:0000313" key="9">
    <source>
        <dbReference type="Proteomes" id="UP001596025"/>
    </source>
</evidence>
<keyword evidence="4 5" id="KW-0720">Serine protease</keyword>
<dbReference type="EMBL" id="JBHSGR010000001">
    <property type="protein sequence ID" value="MFC4691871.1"/>
    <property type="molecule type" value="Genomic_DNA"/>
</dbReference>
<keyword evidence="2 5" id="KW-0645">Protease</keyword>
<feature type="signal peptide" evidence="6">
    <location>
        <begin position="1"/>
        <end position="35"/>
    </location>
</feature>
<evidence type="ECO:0000259" key="7">
    <source>
        <dbReference type="Pfam" id="PF00082"/>
    </source>
</evidence>
<evidence type="ECO:0000256" key="1">
    <source>
        <dbReference type="ARBA" id="ARBA00011073"/>
    </source>
</evidence>
<evidence type="ECO:0000256" key="6">
    <source>
        <dbReference type="SAM" id="SignalP"/>
    </source>
</evidence>
<dbReference type="PANTHER" id="PTHR43806:SF65">
    <property type="entry name" value="SERINE PROTEASE APRX"/>
    <property type="match status" value="1"/>
</dbReference>
<dbReference type="InterPro" id="IPR000209">
    <property type="entry name" value="Peptidase_S8/S53_dom"/>
</dbReference>
<comment type="similarity">
    <text evidence="1 5">Belongs to the peptidase S8 family.</text>
</comment>
<dbReference type="InterPro" id="IPR036852">
    <property type="entry name" value="Peptidase_S8/S53_dom_sf"/>
</dbReference>
<dbReference type="PANTHER" id="PTHR43806">
    <property type="entry name" value="PEPTIDASE S8"/>
    <property type="match status" value="1"/>
</dbReference>
<keyword evidence="6" id="KW-0732">Signal</keyword>
<keyword evidence="9" id="KW-1185">Reference proteome</keyword>
<feature type="domain" description="Peptidase S8/S53" evidence="7">
    <location>
        <begin position="67"/>
        <end position="358"/>
    </location>
</feature>
<evidence type="ECO:0000256" key="3">
    <source>
        <dbReference type="ARBA" id="ARBA00022801"/>
    </source>
</evidence>
<dbReference type="SUPFAM" id="SSF52743">
    <property type="entry name" value="Subtilisin-like"/>
    <property type="match status" value="1"/>
</dbReference>
<name>A0ABV9LCH9_9ACTN</name>
<reference evidence="9" key="1">
    <citation type="journal article" date="2019" name="Int. J. Syst. Evol. Microbiol.">
        <title>The Global Catalogue of Microorganisms (GCM) 10K type strain sequencing project: providing services to taxonomists for standard genome sequencing and annotation.</title>
        <authorList>
            <consortium name="The Broad Institute Genomics Platform"/>
            <consortium name="The Broad Institute Genome Sequencing Center for Infectious Disease"/>
            <person name="Wu L."/>
            <person name="Ma J."/>
        </authorList>
    </citation>
    <scope>NUCLEOTIDE SEQUENCE [LARGE SCALE GENOMIC DNA]</scope>
    <source>
        <strain evidence="9">CCUG 62763</strain>
    </source>
</reference>
<gene>
    <name evidence="8" type="ORF">ACFO3M_00555</name>
</gene>
<sequence length="510" mass="54227">MSRGRGRRAGRGIAALAATTAALGGFVATAGPAGAAPLGYDVSAKGSLYHIAQAVGAHDSYRAGFTGRGIGVALIDTGVTEVPGLDTGNVVNGPDLSFDSQDPELAHRDAYGHGTHLASIIAGRDVAGTPVSYTDPGRFNGIAPDATLVDVKVGASDGAVDVTQVIAAIDWVVEHRDDNGMNIRVLNLSYGTDSTQDTRTDPLAFAVEQAWKAGIVVVVAGGNDGSTNHNLANPARDPYVLAVGAADTQGTVDPVDDTVPSWATRGTNQRHVDVVAPGVSVTGLRVPNGYADERHPDARRGTRFAVSSGTSQAAAVVSGEVALLLQEDPRLTPDQVKRQIMSTSSPFDSTTNQYRGNGLTDVRQAQVKPNNNTTQSPQFYGTGTGSIEASRGTSHVDHDGALLQGEVDVFGNAWDGRAWATASARQTAWVGGRWRGHLLTGDGWEGTTWRTVEWTQPAWDTRQWRDASWTTRQWRDGSWTNTTWSTRQWRDASWSTRQWRTADLSSASWS</sequence>
<dbReference type="Proteomes" id="UP001596025">
    <property type="component" value="Unassembled WGS sequence"/>
</dbReference>
<evidence type="ECO:0000313" key="8">
    <source>
        <dbReference type="EMBL" id="MFC4691871.1"/>
    </source>
</evidence>
<accession>A0ABV9LCH9</accession>
<evidence type="ECO:0000256" key="4">
    <source>
        <dbReference type="ARBA" id="ARBA00022825"/>
    </source>
</evidence>
<dbReference type="InterPro" id="IPR050131">
    <property type="entry name" value="Peptidase_S8_subtilisin-like"/>
</dbReference>
<evidence type="ECO:0000256" key="2">
    <source>
        <dbReference type="ARBA" id="ARBA00022670"/>
    </source>
</evidence>
<dbReference type="Gene3D" id="3.40.50.200">
    <property type="entry name" value="Peptidase S8/S53 domain"/>
    <property type="match status" value="1"/>
</dbReference>